<dbReference type="Gene3D" id="3.30.360.110">
    <property type="entry name" value="S-adenosylmethionine decarboxylase domain"/>
    <property type="match status" value="1"/>
</dbReference>
<dbReference type="InterPro" id="IPR016067">
    <property type="entry name" value="S-AdoMet_deCO2ase_core"/>
</dbReference>
<evidence type="ECO:0000256" key="7">
    <source>
        <dbReference type="ARBA" id="ARBA00023145"/>
    </source>
</evidence>
<evidence type="ECO:0000256" key="4">
    <source>
        <dbReference type="ARBA" id="ARBA00022813"/>
    </source>
</evidence>
<dbReference type="InterPro" id="IPR042284">
    <property type="entry name" value="AdoMetDC_N"/>
</dbReference>
<keyword evidence="5" id="KW-0745">Spermidine biosynthesis</keyword>
<dbReference type="PANTHER" id="PTHR33866">
    <property type="entry name" value="S-ADENOSYLMETHIONINE DECARBOXYLASE PROENZYME"/>
    <property type="match status" value="1"/>
</dbReference>
<keyword evidence="8 11" id="KW-0456">Lyase</keyword>
<evidence type="ECO:0000313" key="11">
    <source>
        <dbReference type="EMBL" id="CBI01213.1"/>
    </source>
</evidence>
<dbReference type="GO" id="GO:0004014">
    <property type="term" value="F:adenosylmethionine decarboxylase activity"/>
    <property type="evidence" value="ECO:0007669"/>
    <property type="project" value="UniProtKB-EC"/>
</dbReference>
<dbReference type="InterPro" id="IPR003826">
    <property type="entry name" value="AdoMetDC_fam_prok"/>
</dbReference>
<keyword evidence="3" id="KW-0210">Decarboxylase</keyword>
<dbReference type="NCBIfam" id="TIGR03330">
    <property type="entry name" value="SAM_DCase_Bsu"/>
    <property type="match status" value="1"/>
</dbReference>
<dbReference type="PANTHER" id="PTHR33866:SF2">
    <property type="entry name" value="S-ADENOSYLMETHIONINE DECARBOXYLASE PROENZYME"/>
    <property type="match status" value="1"/>
</dbReference>
<comment type="cofactor">
    <cofactor evidence="1">
        <name>pyruvate</name>
        <dbReference type="ChEBI" id="CHEBI:15361"/>
    </cofactor>
</comment>
<dbReference type="AlphaFoldDB" id="E6Q203"/>
<proteinExistence type="inferred from homology"/>
<dbReference type="HAMAP" id="MF_00464">
    <property type="entry name" value="AdoMetDC_1"/>
    <property type="match status" value="1"/>
</dbReference>
<dbReference type="GO" id="GO:0008295">
    <property type="term" value="P:spermidine biosynthetic process"/>
    <property type="evidence" value="ECO:0007669"/>
    <property type="project" value="UniProtKB-KW"/>
</dbReference>
<dbReference type="GO" id="GO:0005829">
    <property type="term" value="C:cytosol"/>
    <property type="evidence" value="ECO:0007669"/>
    <property type="project" value="TreeGrafter"/>
</dbReference>
<dbReference type="InterPro" id="IPR017716">
    <property type="entry name" value="S-AdoMet_deCOase_pro-enz"/>
</dbReference>
<evidence type="ECO:0000256" key="10">
    <source>
        <dbReference type="ARBA" id="ARBA00023317"/>
    </source>
</evidence>
<dbReference type="Pfam" id="PF02675">
    <property type="entry name" value="AdoMet_dc"/>
    <property type="match status" value="1"/>
</dbReference>
<accession>E6Q203</accession>
<reference evidence="11" key="1">
    <citation type="submission" date="2009-10" db="EMBL/GenBank/DDBJ databases">
        <title>Diversity of trophic interactions inside an arsenic-rich microbial ecosystem.</title>
        <authorList>
            <person name="Bertin P.N."/>
            <person name="Heinrich-Salmeron A."/>
            <person name="Pelletier E."/>
            <person name="Goulhen-Chollet F."/>
            <person name="Arsene-Ploetze F."/>
            <person name="Gallien S."/>
            <person name="Calteau A."/>
            <person name="Vallenet D."/>
            <person name="Casiot C."/>
            <person name="Chane-Woon-Ming B."/>
            <person name="Giloteaux L."/>
            <person name="Barakat M."/>
            <person name="Bonnefoy V."/>
            <person name="Bruneel O."/>
            <person name="Chandler M."/>
            <person name="Cleiss J."/>
            <person name="Duran R."/>
            <person name="Elbaz-Poulichet F."/>
            <person name="Fonknechten N."/>
            <person name="Lauga B."/>
            <person name="Mornico D."/>
            <person name="Ortet P."/>
            <person name="Schaeffer C."/>
            <person name="Siguier P."/>
            <person name="Alexander Thil Smith A."/>
            <person name="Van Dorsselaer A."/>
            <person name="Weissenbach J."/>
            <person name="Medigue C."/>
            <person name="Le Paslier D."/>
        </authorList>
    </citation>
    <scope>NUCLEOTIDE SEQUENCE</scope>
</reference>
<evidence type="ECO:0000256" key="6">
    <source>
        <dbReference type="ARBA" id="ARBA00023115"/>
    </source>
</evidence>
<evidence type="ECO:0000256" key="9">
    <source>
        <dbReference type="ARBA" id="ARBA00023270"/>
    </source>
</evidence>
<evidence type="ECO:0000256" key="1">
    <source>
        <dbReference type="ARBA" id="ARBA00001928"/>
    </source>
</evidence>
<dbReference type="SUPFAM" id="SSF56276">
    <property type="entry name" value="S-adenosylmethionine decarboxylase"/>
    <property type="match status" value="1"/>
</dbReference>
<evidence type="ECO:0000256" key="3">
    <source>
        <dbReference type="ARBA" id="ARBA00022793"/>
    </source>
</evidence>
<dbReference type="EMBL" id="CABO01000015">
    <property type="protein sequence ID" value="CBI01213.1"/>
    <property type="molecule type" value="Genomic_DNA"/>
</dbReference>
<name>E6Q203_9ZZZZ</name>
<sequence length="129" mass="13881">MCELSGCDFGILTDVDAVREMMLGAANASRATVMEVAFHRFQPQGVSGVVVLAESHISIHTWPELGYAAMDFYTCGDHTDPWLACEHAARVLGAGSMLTTEVKRGILQSGDAQFTHVVTRDHEAVSLSA</sequence>
<dbReference type="Gene3D" id="3.30.160.750">
    <property type="match status" value="1"/>
</dbReference>
<protein>
    <submittedName>
        <fullName evidence="11">S-adenosylmethionine decarboxylase</fullName>
        <ecNumber evidence="11">4.1.1.50</ecNumber>
    </submittedName>
</protein>
<comment type="caution">
    <text evidence="11">The sequence shown here is derived from an EMBL/GenBank/DDBJ whole genome shotgun (WGS) entry which is preliminary data.</text>
</comment>
<dbReference type="InterPro" id="IPR042286">
    <property type="entry name" value="AdoMetDC_C"/>
</dbReference>
<keyword evidence="10" id="KW-0670">Pyruvate</keyword>
<dbReference type="EC" id="4.1.1.50" evidence="11"/>
<evidence type="ECO:0000256" key="2">
    <source>
        <dbReference type="ARBA" id="ARBA00022691"/>
    </source>
</evidence>
<keyword evidence="4" id="KW-0068">Autocatalytic cleavage</keyword>
<evidence type="ECO:0000256" key="8">
    <source>
        <dbReference type="ARBA" id="ARBA00023239"/>
    </source>
</evidence>
<keyword evidence="7" id="KW-0865">Zymogen</keyword>
<keyword evidence="9" id="KW-0704">Schiff base</keyword>
<organism evidence="11">
    <name type="scientific">mine drainage metagenome</name>
    <dbReference type="NCBI Taxonomy" id="410659"/>
    <lineage>
        <taxon>unclassified sequences</taxon>
        <taxon>metagenomes</taxon>
        <taxon>ecological metagenomes</taxon>
    </lineage>
</organism>
<keyword evidence="6" id="KW-0620">Polyamine biosynthesis</keyword>
<evidence type="ECO:0000256" key="5">
    <source>
        <dbReference type="ARBA" id="ARBA00023066"/>
    </source>
</evidence>
<gene>
    <name evidence="11" type="primary">speD</name>
    <name evidence="11" type="ORF">CARN4_0566</name>
</gene>
<keyword evidence="2" id="KW-0949">S-adenosyl-L-methionine</keyword>